<keyword evidence="2" id="KW-1185">Reference proteome</keyword>
<evidence type="ECO:0008006" key="3">
    <source>
        <dbReference type="Google" id="ProtNLM"/>
    </source>
</evidence>
<dbReference type="Proteomes" id="UP000635245">
    <property type="component" value="Unassembled WGS sequence"/>
</dbReference>
<sequence length="137" mass="14748">MQSGSPLPFTTGFTGGERLNATVPGVPGARDIQIAPDRILDVARIIEEQAGALQEKLAGQLGALRINAPAEDIVSTNVVDVWNEVIAGADGSYERKVRAYVQELRSLAEQLREASGTYQLDDEDKAASFGDRRVHEA</sequence>
<gene>
    <name evidence="1" type="ORF">JHE00_10615</name>
</gene>
<reference evidence="1" key="1">
    <citation type="submission" date="2020-12" db="EMBL/GenBank/DDBJ databases">
        <title>Prauserella sp. ASG 168, a novel actinomycete isolated from cave rock.</title>
        <authorList>
            <person name="Suriyachadkun C."/>
        </authorList>
    </citation>
    <scope>NUCLEOTIDE SEQUENCE</scope>
    <source>
        <strain evidence="1">ASG 168</strain>
    </source>
</reference>
<evidence type="ECO:0000313" key="2">
    <source>
        <dbReference type="Proteomes" id="UP000635245"/>
    </source>
</evidence>
<dbReference type="EMBL" id="JAENJH010000002">
    <property type="protein sequence ID" value="MBK1784778.1"/>
    <property type="molecule type" value="Genomic_DNA"/>
</dbReference>
<name>A0A934QSW2_9PSEU</name>
<proteinExistence type="predicted"/>
<accession>A0A934QSW2</accession>
<comment type="caution">
    <text evidence="1">The sequence shown here is derived from an EMBL/GenBank/DDBJ whole genome shotgun (WGS) entry which is preliminary data.</text>
</comment>
<organism evidence="1 2">
    <name type="scientific">Prauserella cavernicola</name>
    <dbReference type="NCBI Taxonomy" id="2800127"/>
    <lineage>
        <taxon>Bacteria</taxon>
        <taxon>Bacillati</taxon>
        <taxon>Actinomycetota</taxon>
        <taxon>Actinomycetes</taxon>
        <taxon>Pseudonocardiales</taxon>
        <taxon>Pseudonocardiaceae</taxon>
        <taxon>Prauserella</taxon>
    </lineage>
</organism>
<evidence type="ECO:0000313" key="1">
    <source>
        <dbReference type="EMBL" id="MBK1784778.1"/>
    </source>
</evidence>
<protein>
    <recommendedName>
        <fullName evidence="3">PE domain-containing protein</fullName>
    </recommendedName>
</protein>
<dbReference type="AlphaFoldDB" id="A0A934QSW2"/>